<comment type="similarity">
    <text evidence="1">Belongs to the BolA/IbaG family.</text>
</comment>
<dbReference type="GO" id="GO:0005759">
    <property type="term" value="C:mitochondrial matrix"/>
    <property type="evidence" value="ECO:0007669"/>
    <property type="project" value="TreeGrafter"/>
</dbReference>
<proteinExistence type="inferred from homology"/>
<dbReference type="SUPFAM" id="SSF82657">
    <property type="entry name" value="BolA-like"/>
    <property type="match status" value="1"/>
</dbReference>
<dbReference type="EMBL" id="BDGX01000009">
    <property type="protein sequence ID" value="GAV47742.1"/>
    <property type="molecule type" value="Genomic_DNA"/>
</dbReference>
<sequence>MLRCRDLTNIRPEKDFNRSLLMLNCSHSCTSSSLSIIQMLNFESMSPRSLKNFKILYYDEMKCRRAMFKYWARTMSSMASNRSIDGPMAKAIKAKMQISFPRMTHFAMFNDSYKHAGHHGIAEVDKTGETHFRLEIVSDEFSGVPLPQRHRMVYQLLQEEMSAAGGGVHALQLTTRTVGEQKKREKN</sequence>
<dbReference type="InterPro" id="IPR002634">
    <property type="entry name" value="BolA"/>
</dbReference>
<comment type="caution">
    <text evidence="2">The sequence shown here is derived from an EMBL/GenBank/DDBJ whole genome shotgun (WGS) entry which is preliminary data.</text>
</comment>
<dbReference type="GO" id="GO:0044572">
    <property type="term" value="P:[4Fe-4S] cluster assembly"/>
    <property type="evidence" value="ECO:0007669"/>
    <property type="project" value="TreeGrafter"/>
</dbReference>
<dbReference type="PANTHER" id="PTHR46230:SF7">
    <property type="entry name" value="BOLA-LIKE PROTEIN 1"/>
    <property type="match status" value="1"/>
</dbReference>
<name>A0A1Q2ZW54_ZYGRO</name>
<evidence type="ECO:0000313" key="2">
    <source>
        <dbReference type="EMBL" id="GAV47742.1"/>
    </source>
</evidence>
<evidence type="ECO:0000256" key="1">
    <source>
        <dbReference type="RuleBase" id="RU003860"/>
    </source>
</evidence>
<dbReference type="eggNOG" id="KOG2313">
    <property type="taxonomic scope" value="Eukaryota"/>
</dbReference>
<dbReference type="Proteomes" id="UP000187013">
    <property type="component" value="Unassembled WGS sequence"/>
</dbReference>
<protein>
    <recommendedName>
        <fullName evidence="4">BolA protein</fullName>
    </recommendedName>
</protein>
<accession>A0A1Q2ZW54</accession>
<dbReference type="InterPro" id="IPR036065">
    <property type="entry name" value="BolA-like_sf"/>
</dbReference>
<dbReference type="AlphaFoldDB" id="A0A1Q2ZW54"/>
<dbReference type="Pfam" id="PF01722">
    <property type="entry name" value="BolA"/>
    <property type="match status" value="1"/>
</dbReference>
<reference evidence="2 3" key="1">
    <citation type="submission" date="2016-08" db="EMBL/GenBank/DDBJ databases">
        <title>Draft genome sequence of allopolyploid Zygosaccharomyces rouxii.</title>
        <authorList>
            <person name="Watanabe J."/>
            <person name="Uehara K."/>
            <person name="Mogi Y."/>
            <person name="Tsukioka Y."/>
        </authorList>
    </citation>
    <scope>NUCLEOTIDE SEQUENCE [LARGE SCALE GENOMIC DNA]</scope>
    <source>
        <strain evidence="2 3">NBRC 110957</strain>
    </source>
</reference>
<dbReference type="PANTHER" id="PTHR46230">
    <property type="match status" value="1"/>
</dbReference>
<dbReference type="OrthoDB" id="411584at2759"/>
<organism evidence="2 3">
    <name type="scientific">Zygosaccharomyces rouxii</name>
    <dbReference type="NCBI Taxonomy" id="4956"/>
    <lineage>
        <taxon>Eukaryota</taxon>
        <taxon>Fungi</taxon>
        <taxon>Dikarya</taxon>
        <taxon>Ascomycota</taxon>
        <taxon>Saccharomycotina</taxon>
        <taxon>Saccharomycetes</taxon>
        <taxon>Saccharomycetales</taxon>
        <taxon>Saccharomycetaceae</taxon>
        <taxon>Zygosaccharomyces</taxon>
    </lineage>
</organism>
<dbReference type="Gene3D" id="3.30.300.90">
    <property type="entry name" value="BolA-like"/>
    <property type="match status" value="1"/>
</dbReference>
<evidence type="ECO:0000313" key="3">
    <source>
        <dbReference type="Proteomes" id="UP000187013"/>
    </source>
</evidence>
<evidence type="ECO:0008006" key="4">
    <source>
        <dbReference type="Google" id="ProtNLM"/>
    </source>
</evidence>
<gene>
    <name evidence="2" type="ORF">ZYGR_0I00380</name>
</gene>